<dbReference type="Proteomes" id="UP000199650">
    <property type="component" value="Unassembled WGS sequence"/>
</dbReference>
<evidence type="ECO:0000313" key="1">
    <source>
        <dbReference type="EMBL" id="SEV87600.1"/>
    </source>
</evidence>
<dbReference type="EMBL" id="FOJB01000001">
    <property type="protein sequence ID" value="SEV87600.1"/>
    <property type="molecule type" value="Genomic_DNA"/>
</dbReference>
<organism evidence="1 2">
    <name type="scientific">Aliiroseovarius sediminilitoris</name>
    <dbReference type="NCBI Taxonomy" id="1173584"/>
    <lineage>
        <taxon>Bacteria</taxon>
        <taxon>Pseudomonadati</taxon>
        <taxon>Pseudomonadota</taxon>
        <taxon>Alphaproteobacteria</taxon>
        <taxon>Rhodobacterales</taxon>
        <taxon>Paracoccaceae</taxon>
        <taxon>Aliiroseovarius</taxon>
    </lineage>
</organism>
<gene>
    <name evidence="1" type="ORF">SAMN05444851_0026</name>
</gene>
<protein>
    <submittedName>
        <fullName evidence="1">Uncharacterized protein</fullName>
    </submittedName>
</protein>
<reference evidence="1 2" key="1">
    <citation type="submission" date="2016-10" db="EMBL/GenBank/DDBJ databases">
        <authorList>
            <person name="de Groot N.N."/>
        </authorList>
    </citation>
    <scope>NUCLEOTIDE SEQUENCE [LARGE SCALE GENOMIC DNA]</scope>
    <source>
        <strain evidence="1 2">DSM 29439</strain>
    </source>
</reference>
<evidence type="ECO:0000313" key="2">
    <source>
        <dbReference type="Proteomes" id="UP000199650"/>
    </source>
</evidence>
<proteinExistence type="predicted"/>
<sequence>MKIIFLTGVGLLVAATAFLVISAQWFTAEINRQISRLLTGPVLAVRPDNNLPEVVRRFAQRGHAAENGVPRVVEFTQDLELRQGEKWSKMTAHQHIAITRPGFVWVADGTGWPLPVVRVLDSFVDGAGLLEARLLGAVRVARFEGADADLGEAMRYVAELPWAPDAILTNPSISWREVDAQVVEARLPLPDGAAIVQFTFDDVGDIVEVYAEKRPDTSEGKTVLREWRGLFSSYTDIGGRRVPAEAEVGYVVDGAYEPYFRGRVTSYQIRL</sequence>
<dbReference type="OrthoDB" id="3671061at2"/>
<dbReference type="Pfam" id="PF20181">
    <property type="entry name" value="DUF6544"/>
    <property type="match status" value="1"/>
</dbReference>
<accession>A0A1I0MIK2</accession>
<dbReference type="InterPro" id="IPR046674">
    <property type="entry name" value="DUF6544"/>
</dbReference>
<dbReference type="AlphaFoldDB" id="A0A1I0MIK2"/>
<name>A0A1I0MIK2_9RHOB</name>
<keyword evidence="2" id="KW-1185">Reference proteome</keyword>